<protein>
    <recommendedName>
        <fullName evidence="4">Secreted protein</fullName>
    </recommendedName>
</protein>
<comment type="caution">
    <text evidence="2">The sequence shown here is derived from an EMBL/GenBank/DDBJ whole genome shotgun (WGS) entry which is preliminary data.</text>
</comment>
<dbReference type="GeneID" id="91555513"/>
<evidence type="ECO:0000256" key="1">
    <source>
        <dbReference type="SAM" id="MobiDB-lite"/>
    </source>
</evidence>
<name>A0ABT9LR60_STRGD</name>
<accession>A0ABT9LR60</accession>
<feature type="region of interest" description="Disordered" evidence="1">
    <location>
        <begin position="39"/>
        <end position="133"/>
    </location>
</feature>
<keyword evidence="3" id="KW-1185">Reference proteome</keyword>
<sequence>MVPRRRSVALVLLLASVLLGLLVPAPVVTAPAVTAPAATALIDTPGGGEPRSTGDETLTEPAPGEDGPAVHRALPRPARTTGAAGAGGPLPGAPVRAGAADRPGPGDPGAVRSPRPSPARPASDAGRLRTFRC</sequence>
<organism evidence="2 3">
    <name type="scientific">Streptomyces griseoviridis</name>
    <dbReference type="NCBI Taxonomy" id="45398"/>
    <lineage>
        <taxon>Bacteria</taxon>
        <taxon>Bacillati</taxon>
        <taxon>Actinomycetota</taxon>
        <taxon>Actinomycetes</taxon>
        <taxon>Kitasatosporales</taxon>
        <taxon>Streptomycetaceae</taxon>
        <taxon>Streptomyces</taxon>
    </lineage>
</organism>
<evidence type="ECO:0000313" key="2">
    <source>
        <dbReference type="EMBL" id="MDP9686027.1"/>
    </source>
</evidence>
<gene>
    <name evidence="2" type="ORF">J2S47_006529</name>
</gene>
<dbReference type="Proteomes" id="UP001231675">
    <property type="component" value="Unassembled WGS sequence"/>
</dbReference>
<dbReference type="EMBL" id="JAURUD010000001">
    <property type="protein sequence ID" value="MDP9686027.1"/>
    <property type="molecule type" value="Genomic_DNA"/>
</dbReference>
<dbReference type="RefSeq" id="WP_189414240.1">
    <property type="nucleotide sequence ID" value="NZ_BMSM01000002.1"/>
</dbReference>
<feature type="compositionally biased region" description="Low complexity" evidence="1">
    <location>
        <begin position="93"/>
        <end position="125"/>
    </location>
</feature>
<evidence type="ECO:0000313" key="3">
    <source>
        <dbReference type="Proteomes" id="UP001231675"/>
    </source>
</evidence>
<reference evidence="2 3" key="1">
    <citation type="submission" date="2023-07" db="EMBL/GenBank/DDBJ databases">
        <title>Sequencing the genomes of 1000 actinobacteria strains.</title>
        <authorList>
            <person name="Klenk H.-P."/>
        </authorList>
    </citation>
    <scope>NUCLEOTIDE SEQUENCE [LARGE SCALE GENOMIC DNA]</scope>
    <source>
        <strain evidence="2 3">DSM 40229</strain>
    </source>
</reference>
<evidence type="ECO:0008006" key="4">
    <source>
        <dbReference type="Google" id="ProtNLM"/>
    </source>
</evidence>
<proteinExistence type="predicted"/>